<reference evidence="5 6" key="1">
    <citation type="submission" date="2021-08" db="EMBL/GenBank/DDBJ databases">
        <title>Comparative Genomics Analysis of the Genus Qipengyuania Reveals Extensive Genetic Diversity and Metabolic Versatility, Including the Description of Fifteen Novel Species.</title>
        <authorList>
            <person name="Liu Y."/>
        </authorList>
    </citation>
    <scope>NUCLEOTIDE SEQUENCE [LARGE SCALE GENOMIC DNA]</scope>
    <source>
        <strain evidence="5 6">1NDH13</strain>
    </source>
</reference>
<dbReference type="EMBL" id="CP081295">
    <property type="protein sequence ID" value="QZD88900.1"/>
    <property type="molecule type" value="Genomic_DNA"/>
</dbReference>
<dbReference type="Proteomes" id="UP000824281">
    <property type="component" value="Chromosome"/>
</dbReference>
<evidence type="ECO:0000313" key="6">
    <source>
        <dbReference type="Proteomes" id="UP000824281"/>
    </source>
</evidence>
<gene>
    <name evidence="5" type="ORF">K3148_08525</name>
</gene>
<proteinExistence type="predicted"/>
<sequence length="343" mass="39236">MVDWSDTAIGNEVDYATFGCNVFKADPATPDRVNPDIEIWRVGAKKVDKRAPDGRKIRFWTFRDTDPNKPFQTLVHPAPAMLVKENHVVHTHLTTATGPHTIHHHGIEPSTANDGVGHVSFEVGDGYTYQWRPSRPGTFFYHCHRNTALHFELGMWGPLIVYPEDHDEHDKRLFSGGPGYDSEKIWAAHSVDPRWHLIDAHDAGLCGIDAGLNIYRPEYFMLSGMWGEQAHYSRKTEIVAQQGERVLIRLLNASYSLLRIQFSHDVEIVAADGHAWGRYPWCPSTQMLPAYRPLEMATAQRYDFIIEAKKTGYFPVYFQFRDWITGKIHNNGKGRMKGRIRVV</sequence>
<keyword evidence="6" id="KW-1185">Reference proteome</keyword>
<dbReference type="InterPro" id="IPR045087">
    <property type="entry name" value="Cu-oxidase_fam"/>
</dbReference>
<dbReference type="Gene3D" id="2.60.40.420">
    <property type="entry name" value="Cupredoxins - blue copper proteins"/>
    <property type="match status" value="1"/>
</dbReference>
<dbReference type="InterPro" id="IPR008972">
    <property type="entry name" value="Cupredoxin"/>
</dbReference>
<dbReference type="PANTHER" id="PTHR11709:SF394">
    <property type="entry name" value="FI03373P-RELATED"/>
    <property type="match status" value="1"/>
</dbReference>
<evidence type="ECO:0000256" key="2">
    <source>
        <dbReference type="ARBA" id="ARBA00023002"/>
    </source>
</evidence>
<accession>A0ABX8ZIR5</accession>
<keyword evidence="2" id="KW-0560">Oxidoreductase</keyword>
<feature type="domain" description="Plastocyanin-like" evidence="4">
    <location>
        <begin position="77"/>
        <end position="164"/>
    </location>
</feature>
<keyword evidence="3" id="KW-0186">Copper</keyword>
<dbReference type="Pfam" id="PF07732">
    <property type="entry name" value="Cu-oxidase_3"/>
    <property type="match status" value="1"/>
</dbReference>
<dbReference type="PANTHER" id="PTHR11709">
    <property type="entry name" value="MULTI-COPPER OXIDASE"/>
    <property type="match status" value="1"/>
</dbReference>
<organism evidence="5 6">
    <name type="scientific">Qipengyuania aurantiaca</name>
    <dbReference type="NCBI Taxonomy" id="2867233"/>
    <lineage>
        <taxon>Bacteria</taxon>
        <taxon>Pseudomonadati</taxon>
        <taxon>Pseudomonadota</taxon>
        <taxon>Alphaproteobacteria</taxon>
        <taxon>Sphingomonadales</taxon>
        <taxon>Erythrobacteraceae</taxon>
        <taxon>Qipengyuania</taxon>
    </lineage>
</organism>
<evidence type="ECO:0000313" key="5">
    <source>
        <dbReference type="EMBL" id="QZD88900.1"/>
    </source>
</evidence>
<evidence type="ECO:0000256" key="3">
    <source>
        <dbReference type="ARBA" id="ARBA00023008"/>
    </source>
</evidence>
<dbReference type="SUPFAM" id="SSF49503">
    <property type="entry name" value="Cupredoxins"/>
    <property type="match status" value="2"/>
</dbReference>
<name>A0ABX8ZIR5_9SPHN</name>
<dbReference type="InterPro" id="IPR011707">
    <property type="entry name" value="Cu-oxidase-like_N"/>
</dbReference>
<evidence type="ECO:0000259" key="4">
    <source>
        <dbReference type="Pfam" id="PF07732"/>
    </source>
</evidence>
<dbReference type="RefSeq" id="WP_221424410.1">
    <property type="nucleotide sequence ID" value="NZ_CP081295.1"/>
</dbReference>
<keyword evidence="1" id="KW-0479">Metal-binding</keyword>
<protein>
    <recommendedName>
        <fullName evidence="4">Plastocyanin-like domain-containing protein</fullName>
    </recommendedName>
</protein>
<evidence type="ECO:0000256" key="1">
    <source>
        <dbReference type="ARBA" id="ARBA00022723"/>
    </source>
</evidence>